<dbReference type="KEGG" id="ccar:109105552"/>
<feature type="domain" description="WAP" evidence="2">
    <location>
        <begin position="29"/>
        <end position="74"/>
    </location>
</feature>
<dbReference type="FunFam" id="4.10.75.10:FF:000001">
    <property type="entry name" value="Anosmin 1"/>
    <property type="match status" value="1"/>
</dbReference>
<feature type="chain" id="PRO_5040282342" evidence="1">
    <location>
        <begin position="23"/>
        <end position="280"/>
    </location>
</feature>
<dbReference type="AlphaFoldDB" id="A0A9Q9XZD4"/>
<dbReference type="PANTHER" id="PTHR19441">
    <property type="entry name" value="WHEY ACDIC PROTEIN WAP"/>
    <property type="match status" value="1"/>
</dbReference>
<sequence length="280" mass="29324">MTARVCCSLISALFCFSVFCASRDAEGTATKNPGSCPKPVGAGLCVEKCSGDSNCPNNQKCCSNGCGHQCMAPYKTGSAKPGVCPRNNVKKTVVGVCAEMCSHDSDCLNDQKCCSNGCGHQCMPPYKAEKPGSCPKPVGAGVCAEMCSGDSSCPNNQKCCSNGCGHQCMAPYREKPGVCPRTPLRIKGVCAERCSHDGDCPNDEKCCSNGCGHQCTALPKDKPGVCPMSFLGKGLCKELCVNDVDCPNDEKCCSTKCGHECTPLPKAKPGPYFKPNVITP</sequence>
<dbReference type="PROSITE" id="PS51390">
    <property type="entry name" value="WAP"/>
    <property type="match status" value="4"/>
</dbReference>
<evidence type="ECO:0000256" key="1">
    <source>
        <dbReference type="SAM" id="SignalP"/>
    </source>
</evidence>
<dbReference type="SMART" id="SM00217">
    <property type="entry name" value="WAP"/>
    <property type="match status" value="5"/>
</dbReference>
<dbReference type="PANTHER" id="PTHR19441:SF95">
    <property type="entry name" value="PERLWAPIN ISOFORM X1"/>
    <property type="match status" value="1"/>
</dbReference>
<feature type="domain" description="WAP" evidence="2">
    <location>
        <begin position="173"/>
        <end position="219"/>
    </location>
</feature>
<dbReference type="InterPro" id="IPR008197">
    <property type="entry name" value="WAP_dom"/>
</dbReference>
<name>A0A9Q9XZD4_CYPCA</name>
<dbReference type="Pfam" id="PF00095">
    <property type="entry name" value="WAP"/>
    <property type="match status" value="5"/>
</dbReference>
<dbReference type="GO" id="GO:0004867">
    <property type="term" value="F:serine-type endopeptidase inhibitor activity"/>
    <property type="evidence" value="ECO:0007669"/>
    <property type="project" value="TreeGrafter"/>
</dbReference>
<proteinExistence type="predicted"/>
<accession>A0A9Q9XZD4</accession>
<dbReference type="Gene3D" id="4.10.75.10">
    <property type="entry name" value="Elafin-like"/>
    <property type="match status" value="5"/>
</dbReference>
<evidence type="ECO:0000259" key="2">
    <source>
        <dbReference type="PROSITE" id="PS51390"/>
    </source>
</evidence>
<dbReference type="CDD" id="cd00199">
    <property type="entry name" value="WAP"/>
    <property type="match status" value="1"/>
</dbReference>
<dbReference type="PRINTS" id="PR00003">
    <property type="entry name" value="4DISULPHCORE"/>
</dbReference>
<feature type="signal peptide" evidence="1">
    <location>
        <begin position="1"/>
        <end position="22"/>
    </location>
</feature>
<protein>
    <submittedName>
        <fullName evidence="3">WAP four-disulfide core domain protein 3-like</fullName>
    </submittedName>
</protein>
<dbReference type="InterPro" id="IPR050514">
    <property type="entry name" value="WAP_four-disulfide_core"/>
</dbReference>
<dbReference type="InterPro" id="IPR036645">
    <property type="entry name" value="Elafin-like_sf"/>
</dbReference>
<dbReference type="GeneID" id="109105552"/>
<keyword evidence="1" id="KW-0732">Signal</keyword>
<dbReference type="GO" id="GO:0005615">
    <property type="term" value="C:extracellular space"/>
    <property type="evidence" value="ECO:0007669"/>
    <property type="project" value="TreeGrafter"/>
</dbReference>
<gene>
    <name evidence="3" type="primary">LOC109105552</name>
</gene>
<dbReference type="OrthoDB" id="4473401at2759"/>
<dbReference type="Proteomes" id="UP001155660">
    <property type="component" value="Unplaced"/>
</dbReference>
<organism evidence="3">
    <name type="scientific">Cyprinus carpio</name>
    <name type="common">Common carp</name>
    <dbReference type="NCBI Taxonomy" id="7962"/>
    <lineage>
        <taxon>Eukaryota</taxon>
        <taxon>Metazoa</taxon>
        <taxon>Chordata</taxon>
        <taxon>Craniata</taxon>
        <taxon>Vertebrata</taxon>
        <taxon>Euteleostomi</taxon>
        <taxon>Actinopterygii</taxon>
        <taxon>Neopterygii</taxon>
        <taxon>Teleostei</taxon>
        <taxon>Ostariophysi</taxon>
        <taxon>Cypriniformes</taxon>
        <taxon>Cyprinidae</taxon>
        <taxon>Cyprininae</taxon>
        <taxon>Cyprinus</taxon>
    </lineage>
</organism>
<dbReference type="RefSeq" id="XP_042610818.1">
    <property type="nucleotide sequence ID" value="XM_042754884.1"/>
</dbReference>
<evidence type="ECO:0000313" key="3">
    <source>
        <dbReference type="RefSeq" id="XP_042610818.1"/>
    </source>
</evidence>
<feature type="domain" description="WAP" evidence="2">
    <location>
        <begin position="127"/>
        <end position="172"/>
    </location>
</feature>
<feature type="domain" description="WAP" evidence="2">
    <location>
        <begin position="77"/>
        <end position="126"/>
    </location>
</feature>
<dbReference type="GO" id="GO:0019731">
    <property type="term" value="P:antibacterial humoral response"/>
    <property type="evidence" value="ECO:0007669"/>
    <property type="project" value="TreeGrafter"/>
</dbReference>
<dbReference type="GO" id="GO:0045087">
    <property type="term" value="P:innate immune response"/>
    <property type="evidence" value="ECO:0007669"/>
    <property type="project" value="TreeGrafter"/>
</dbReference>
<reference evidence="3" key="1">
    <citation type="submission" date="2025-08" db="UniProtKB">
        <authorList>
            <consortium name="RefSeq"/>
        </authorList>
    </citation>
    <scope>IDENTIFICATION</scope>
    <source>
        <tissue evidence="3">Muscle</tissue>
    </source>
</reference>